<dbReference type="GO" id="GO:0016829">
    <property type="term" value="F:lyase activity"/>
    <property type="evidence" value="ECO:0007669"/>
    <property type="project" value="UniProtKB-KW"/>
</dbReference>
<reference evidence="14" key="1">
    <citation type="submission" date="2024-07" db="EMBL/GenBank/DDBJ databases">
        <title>Two chromosome-level genome assemblies of Korean endemic species Abeliophyllum distichum and Forsythia ovata (Oleaceae).</title>
        <authorList>
            <person name="Jang H."/>
        </authorList>
    </citation>
    <scope>NUCLEOTIDE SEQUENCE [LARGE SCALE GENOMIC DNA]</scope>
</reference>
<comment type="cofactor">
    <cofactor evidence="1">
        <name>Mn(2+)</name>
        <dbReference type="ChEBI" id="CHEBI:29035"/>
    </cofactor>
</comment>
<comment type="subunit">
    <text evidence="3">Monomer.</text>
</comment>
<dbReference type="GO" id="GO:0046872">
    <property type="term" value="F:metal ion binding"/>
    <property type="evidence" value="ECO:0007669"/>
    <property type="project" value="UniProtKB-KW"/>
</dbReference>
<comment type="similarity">
    <text evidence="2">Belongs to the ENDOU family.</text>
</comment>
<feature type="compositionally biased region" description="Polar residues" evidence="11">
    <location>
        <begin position="96"/>
        <end position="105"/>
    </location>
</feature>
<evidence type="ECO:0000256" key="3">
    <source>
        <dbReference type="ARBA" id="ARBA00011245"/>
    </source>
</evidence>
<dbReference type="InterPro" id="IPR018998">
    <property type="entry name" value="EndoU_C"/>
</dbReference>
<dbReference type="InterPro" id="IPR039787">
    <property type="entry name" value="ENDOU"/>
</dbReference>
<evidence type="ECO:0000259" key="12">
    <source>
        <dbReference type="PROSITE" id="PS51959"/>
    </source>
</evidence>
<dbReference type="GO" id="GO:0016787">
    <property type="term" value="F:hydrolase activity"/>
    <property type="evidence" value="ECO:0007669"/>
    <property type="project" value="UniProtKB-KW"/>
</dbReference>
<evidence type="ECO:0000313" key="14">
    <source>
        <dbReference type="Proteomes" id="UP001604277"/>
    </source>
</evidence>
<evidence type="ECO:0000256" key="4">
    <source>
        <dbReference type="ARBA" id="ARBA00022722"/>
    </source>
</evidence>
<dbReference type="EMBL" id="JBFOLJ010000004">
    <property type="protein sequence ID" value="KAL2545240.1"/>
    <property type="molecule type" value="Genomic_DNA"/>
</dbReference>
<dbReference type="InterPro" id="IPR037227">
    <property type="entry name" value="EndoU-like"/>
</dbReference>
<keyword evidence="14" id="KW-1185">Reference proteome</keyword>
<dbReference type="PANTHER" id="PTHR12439:SF11">
    <property type="entry name" value="URIDYLATE-SPECIFIC ENDORIBONUCLEASE"/>
    <property type="match status" value="1"/>
</dbReference>
<dbReference type="PANTHER" id="PTHR12439">
    <property type="entry name" value="PLACENTAL PROTEIN 11-RELATED"/>
    <property type="match status" value="1"/>
</dbReference>
<dbReference type="GO" id="GO:0004540">
    <property type="term" value="F:RNA nuclease activity"/>
    <property type="evidence" value="ECO:0007669"/>
    <property type="project" value="UniProtKB-ARBA"/>
</dbReference>
<evidence type="ECO:0000256" key="2">
    <source>
        <dbReference type="ARBA" id="ARBA00010168"/>
    </source>
</evidence>
<keyword evidence="5" id="KW-0479">Metal-binding</keyword>
<accession>A0ABD1WA03</accession>
<evidence type="ECO:0000256" key="1">
    <source>
        <dbReference type="ARBA" id="ARBA00001936"/>
    </source>
</evidence>
<sequence>MDDLVKGLFNVAFGQREDDERNRDERSRSTWAQVVSGEQDDHDGSSSSSDRRNRHGYNRQEEERNEDWRSGESGPTMRPPKAVHQEYERDDDSRQDNYNQVNWNQKEGKEAADGWETVGKKPAKQHYKAHKDQWKNYKRPLDEQDYSSEVNYDVGIEPSEEELNDLSKALNKLWELDLNRSVPGKDYQIDCGEGKKVYQKEDMAEGSLFSWLSEEIFRRPTFARFCSLLDNYNPHEGYKENVTPEERQEQAALIEEISRTAPIKYLHRYLSSKGIASENDQDFKRMLTSLWFDLYGRGGTSGSSSAFEHVFVGEIKQRGEQEVSGFHNWLQFYLEEAKGRVNYQGYILPRRHGQIPDSETQLLTIQFEWNGVLKSVSSTLIGVSPEFEVAIYTLCFYLGREENHVELGPYPVNIKCYRLGNKIGSAFPVAEENKNLTGTARYASCNTHLGIGELIDIFSGLSFKTDFRVVFEWGLVEPILVYLECLRYLGSQSKNLTRKVSQTSYRGRTVMMIMAIKRSGILSPNGQFKHQFLRPSQQQVQRMGAPIHNMFLEETNHRPPLRRNDGDTDSESDGQDDDDSVEKISEHSLEDIDFE</sequence>
<evidence type="ECO:0000256" key="6">
    <source>
        <dbReference type="ARBA" id="ARBA00022759"/>
    </source>
</evidence>
<proteinExistence type="inferred from homology"/>
<evidence type="ECO:0000256" key="8">
    <source>
        <dbReference type="ARBA" id="ARBA00022884"/>
    </source>
</evidence>
<feature type="region of interest" description="Disordered" evidence="11">
    <location>
        <begin position="1"/>
        <end position="131"/>
    </location>
</feature>
<evidence type="ECO:0000256" key="7">
    <source>
        <dbReference type="ARBA" id="ARBA00022801"/>
    </source>
</evidence>
<organism evidence="13 14">
    <name type="scientific">Forsythia ovata</name>
    <dbReference type="NCBI Taxonomy" id="205694"/>
    <lineage>
        <taxon>Eukaryota</taxon>
        <taxon>Viridiplantae</taxon>
        <taxon>Streptophyta</taxon>
        <taxon>Embryophyta</taxon>
        <taxon>Tracheophyta</taxon>
        <taxon>Spermatophyta</taxon>
        <taxon>Magnoliopsida</taxon>
        <taxon>eudicotyledons</taxon>
        <taxon>Gunneridae</taxon>
        <taxon>Pentapetalae</taxon>
        <taxon>asterids</taxon>
        <taxon>lamiids</taxon>
        <taxon>Lamiales</taxon>
        <taxon>Oleaceae</taxon>
        <taxon>Forsythieae</taxon>
        <taxon>Forsythia</taxon>
    </lineage>
</organism>
<dbReference type="Proteomes" id="UP001604277">
    <property type="component" value="Unassembled WGS sequence"/>
</dbReference>
<dbReference type="GO" id="GO:0004519">
    <property type="term" value="F:endonuclease activity"/>
    <property type="evidence" value="ECO:0007669"/>
    <property type="project" value="UniProtKB-KW"/>
</dbReference>
<evidence type="ECO:0000256" key="10">
    <source>
        <dbReference type="ARBA" id="ARBA00023239"/>
    </source>
</evidence>
<feature type="region of interest" description="Disordered" evidence="11">
    <location>
        <begin position="553"/>
        <end position="595"/>
    </location>
</feature>
<dbReference type="Pfam" id="PF09412">
    <property type="entry name" value="XendoU"/>
    <property type="match status" value="1"/>
</dbReference>
<keyword evidence="6" id="KW-0255">Endonuclease</keyword>
<keyword evidence="9" id="KW-0464">Manganese</keyword>
<evidence type="ECO:0000256" key="9">
    <source>
        <dbReference type="ARBA" id="ARBA00023211"/>
    </source>
</evidence>
<keyword evidence="8" id="KW-0694">RNA-binding</keyword>
<keyword evidence="10" id="KW-0456">Lyase</keyword>
<evidence type="ECO:0000256" key="11">
    <source>
        <dbReference type="SAM" id="MobiDB-lite"/>
    </source>
</evidence>
<gene>
    <name evidence="13" type="ORF">Fot_14473</name>
</gene>
<name>A0ABD1WA03_9LAMI</name>
<dbReference type="GO" id="GO:0003723">
    <property type="term" value="F:RNA binding"/>
    <property type="evidence" value="ECO:0007669"/>
    <property type="project" value="UniProtKB-KW"/>
</dbReference>
<feature type="compositionally biased region" description="Basic and acidic residues" evidence="11">
    <location>
        <begin position="15"/>
        <end position="28"/>
    </location>
</feature>
<evidence type="ECO:0000313" key="13">
    <source>
        <dbReference type="EMBL" id="KAL2545240.1"/>
    </source>
</evidence>
<feature type="compositionally biased region" description="Basic and acidic residues" evidence="11">
    <location>
        <begin position="581"/>
        <end position="595"/>
    </location>
</feature>
<keyword evidence="7" id="KW-0378">Hydrolase</keyword>
<feature type="domain" description="EndoU" evidence="12">
    <location>
        <begin position="162"/>
        <end position="432"/>
    </location>
</feature>
<keyword evidence="4" id="KW-0540">Nuclease</keyword>
<comment type="caution">
    <text evidence="13">The sequence shown here is derived from an EMBL/GenBank/DDBJ whole genome shotgun (WGS) entry which is preliminary data.</text>
</comment>
<evidence type="ECO:0000256" key="5">
    <source>
        <dbReference type="ARBA" id="ARBA00022723"/>
    </source>
</evidence>
<feature type="compositionally biased region" description="Basic and acidic residues" evidence="11">
    <location>
        <begin position="554"/>
        <end position="566"/>
    </location>
</feature>
<feature type="compositionally biased region" description="Basic and acidic residues" evidence="11">
    <location>
        <begin position="83"/>
        <end position="95"/>
    </location>
</feature>
<dbReference type="AlphaFoldDB" id="A0ABD1WA03"/>
<feature type="compositionally biased region" description="Acidic residues" evidence="11">
    <location>
        <begin position="567"/>
        <end position="580"/>
    </location>
</feature>
<feature type="compositionally biased region" description="Basic and acidic residues" evidence="11">
    <location>
        <begin position="58"/>
        <end position="70"/>
    </location>
</feature>
<dbReference type="PROSITE" id="PS51959">
    <property type="entry name" value="ENDOU"/>
    <property type="match status" value="1"/>
</dbReference>
<dbReference type="CDD" id="cd21159">
    <property type="entry name" value="XendoU"/>
    <property type="match status" value="1"/>
</dbReference>
<dbReference type="SUPFAM" id="SSF142877">
    <property type="entry name" value="EndoU-like"/>
    <property type="match status" value="1"/>
</dbReference>
<protein>
    <submittedName>
        <fullName evidence="13">Endoribonuclease XendoU</fullName>
    </submittedName>
</protein>